<dbReference type="PANTHER" id="PTHR31157:SF1">
    <property type="entry name" value="SCP DOMAIN-CONTAINING PROTEIN"/>
    <property type="match status" value="1"/>
</dbReference>
<feature type="region of interest" description="Disordered" evidence="1">
    <location>
        <begin position="212"/>
        <end position="263"/>
    </location>
</feature>
<feature type="compositionally biased region" description="Basic residues" evidence="1">
    <location>
        <begin position="218"/>
        <end position="227"/>
    </location>
</feature>
<comment type="caution">
    <text evidence="3">The sequence shown here is derived from an EMBL/GenBank/DDBJ whole genome shotgun (WGS) entry which is preliminary data.</text>
</comment>
<dbReference type="AlphaFoldDB" id="A0AAD2D1H9"/>
<gene>
    <name evidence="3" type="ORF">ECRASSUSDP1_LOCUS18072</name>
</gene>
<proteinExistence type="predicted"/>
<feature type="compositionally biased region" description="Basic residues" evidence="1">
    <location>
        <begin position="237"/>
        <end position="263"/>
    </location>
</feature>
<reference evidence="3" key="1">
    <citation type="submission" date="2023-07" db="EMBL/GenBank/DDBJ databases">
        <authorList>
            <consortium name="AG Swart"/>
            <person name="Singh M."/>
            <person name="Singh A."/>
            <person name="Seah K."/>
            <person name="Emmerich C."/>
        </authorList>
    </citation>
    <scope>NUCLEOTIDE SEQUENCE</scope>
    <source>
        <strain evidence="3">DP1</strain>
    </source>
</reference>
<accession>A0AAD2D1H9</accession>
<keyword evidence="4" id="KW-1185">Reference proteome</keyword>
<dbReference type="InterPro" id="IPR014044">
    <property type="entry name" value="CAP_dom"/>
</dbReference>
<dbReference type="Gene3D" id="3.40.33.10">
    <property type="entry name" value="CAP"/>
    <property type="match status" value="1"/>
</dbReference>
<protein>
    <recommendedName>
        <fullName evidence="2">SCP domain-containing protein</fullName>
    </recommendedName>
</protein>
<evidence type="ECO:0000313" key="3">
    <source>
        <dbReference type="EMBL" id="CAI2376701.1"/>
    </source>
</evidence>
<evidence type="ECO:0000256" key="1">
    <source>
        <dbReference type="SAM" id="MobiDB-lite"/>
    </source>
</evidence>
<dbReference type="InterPro" id="IPR035940">
    <property type="entry name" value="CAP_sf"/>
</dbReference>
<name>A0AAD2D1H9_EUPCR</name>
<evidence type="ECO:0000313" key="4">
    <source>
        <dbReference type="Proteomes" id="UP001295684"/>
    </source>
</evidence>
<feature type="domain" description="SCP" evidence="2">
    <location>
        <begin position="70"/>
        <end position="180"/>
    </location>
</feature>
<dbReference type="Proteomes" id="UP001295684">
    <property type="component" value="Unassembled WGS sequence"/>
</dbReference>
<organism evidence="3 4">
    <name type="scientific">Euplotes crassus</name>
    <dbReference type="NCBI Taxonomy" id="5936"/>
    <lineage>
        <taxon>Eukaryota</taxon>
        <taxon>Sar</taxon>
        <taxon>Alveolata</taxon>
        <taxon>Ciliophora</taxon>
        <taxon>Intramacronucleata</taxon>
        <taxon>Spirotrichea</taxon>
        <taxon>Hypotrichia</taxon>
        <taxon>Euplotida</taxon>
        <taxon>Euplotidae</taxon>
        <taxon>Moneuplotes</taxon>
    </lineage>
</organism>
<dbReference type="Pfam" id="PF00188">
    <property type="entry name" value="CAP"/>
    <property type="match status" value="1"/>
</dbReference>
<evidence type="ECO:0000259" key="2">
    <source>
        <dbReference type="Pfam" id="PF00188"/>
    </source>
</evidence>
<dbReference type="PANTHER" id="PTHR31157">
    <property type="entry name" value="SCP DOMAIN-CONTAINING PROTEIN"/>
    <property type="match status" value="1"/>
</dbReference>
<dbReference type="EMBL" id="CAMPGE010018266">
    <property type="protein sequence ID" value="CAI2376701.1"/>
    <property type="molecule type" value="Genomic_DNA"/>
</dbReference>
<dbReference type="SUPFAM" id="SSF55797">
    <property type="entry name" value="PR-1-like"/>
    <property type="match status" value="1"/>
</dbReference>
<dbReference type="CDD" id="cd05379">
    <property type="entry name" value="CAP_bacterial"/>
    <property type="match status" value="1"/>
</dbReference>
<sequence length="263" mass="29747">MKNKEKFVKDFIQAHNKLRTDPQSFIPILEDYISRFEGTLLKRPGRANLRTNEGIPAFEEALEYLKTQEPVCEQTYSECLSVVAKGHAQDLGENNITGHYGSKGSTMQERIEKICRWEVSIGENISYNCHEGLETVVMLLVDDGVPDRSHRINIFKPKYECLGIGIYKHPKWKNSVVINYAGEAYFLKKPCKSSKVKKSAILSSGSAVEETKEEAKKVSKGKKRLRMVSKSPISRPAQRKLLKCTKPSTKKSKISKPKVTSKP</sequence>